<keyword evidence="8" id="KW-0206">Cytoskeleton</keyword>
<dbReference type="InterPro" id="IPR051570">
    <property type="entry name" value="TBC1_cilium_biogenesis"/>
</dbReference>
<evidence type="ECO:0000256" key="2">
    <source>
        <dbReference type="ARBA" id="ARBA00004607"/>
    </source>
</evidence>
<dbReference type="Gene3D" id="1.10.472.80">
    <property type="entry name" value="Ypt/Rab-GAP domain of gyp1p, domain 3"/>
    <property type="match status" value="1"/>
</dbReference>
<dbReference type="PANTHER" id="PTHR19853">
    <property type="entry name" value="WD REPEAT CONTAINING PROTEIN 3 WDR3"/>
    <property type="match status" value="1"/>
</dbReference>
<keyword evidence="9" id="KW-0966">Cell projection</keyword>
<dbReference type="SUPFAM" id="SSF47923">
    <property type="entry name" value="Ypt/Rab-GAP domain of gyp1p"/>
    <property type="match status" value="1"/>
</dbReference>
<keyword evidence="4" id="KW-0963">Cytoplasm</keyword>
<proteinExistence type="predicted"/>
<accession>A0A0T6B7J2</accession>
<dbReference type="PROSITE" id="PS50086">
    <property type="entry name" value="TBC_RABGAP"/>
    <property type="match status" value="1"/>
</dbReference>
<keyword evidence="6" id="KW-0677">Repeat</keyword>
<dbReference type="Proteomes" id="UP000051574">
    <property type="component" value="Unassembled WGS sequence"/>
</dbReference>
<dbReference type="AlphaFoldDB" id="A0A0T6B7J2"/>
<feature type="non-terminal residue" evidence="12">
    <location>
        <position position="532"/>
    </location>
</feature>
<evidence type="ECO:0000256" key="4">
    <source>
        <dbReference type="ARBA" id="ARBA00022490"/>
    </source>
</evidence>
<name>A0A0T6B7J2_9SCAR</name>
<comment type="subcellular location">
    <subcellularLocation>
        <location evidence="1">Cell projection</location>
        <location evidence="1">Cilium</location>
    </subcellularLocation>
    <subcellularLocation>
        <location evidence="2">Cytoplasm</location>
        <location evidence="2">Cytoskeleton</location>
        <location evidence="2">Microtubule organizing center</location>
        <location evidence="2">Centrosome</location>
        <location evidence="2">Centriolar satellite</location>
    </subcellularLocation>
</comment>
<evidence type="ECO:0000256" key="10">
    <source>
        <dbReference type="ARBA" id="ARBA00034464"/>
    </source>
</evidence>
<feature type="domain" description="Rab-GAP TBC" evidence="11">
    <location>
        <begin position="98"/>
        <end position="273"/>
    </location>
</feature>
<sequence length="532" mass="62064">MLANMLLSQLSLELEILRYEISSDGKYLACIITCGRVNVYLLARYLSIPQAPSEEDKIGAKKRMSLKKSPQVIYDIKEKINGVLDNEKLRNILNEFSEFPEDYRAIIWARLLRLPNNHQLYNALINIKPKVPIADFEKKYPLENKMALKNLKKIISNLANWSPFFAEVDYLPEFAFPFVKVFKNDPVACFEAVCTIIANWCQYWFEYFPLPPVNILAIVENVLLEHKPQLLHHFAKYEITSKIYAWPLLQTAFSEVLTARDWLILWDHILINEPSFFLLAVVAYNLINSHVLLKMNYGRDIKRFFYTQNFLDIKKLISTTYELLNNTSEKNHPRQYLNYFTPIEIGEYPQFNGYPTAVHTIQDFKGLRKDKHLLTDKELEMLQPIDKGTKIDQVRKNIEENQRMNELGNLYKSKLEDELAIVNEQRKRLDELKKIKDLNLQKGTHRSLDHRHGRCYCTSLEGKHARLCDKAIIASDLKATDMLIKKVEKGLKKQKGGSLEDTDIQQLAVETVELEMKILKELQLLNSLKEVP</sequence>
<comment type="function">
    <text evidence="10">Molecular adapter which is involved in cilium biogenesis. Part of a functional complex including OFD1 a centriolar protein involved in cilium assembly. Could regulate the cAMP-dependent phosphorylation of OFD1, and its subsequent ubiquitination by PJA2 which ultimately leads to its proteasomal degradation.</text>
</comment>
<dbReference type="FunFam" id="1.10.472.80:FF:000022">
    <property type="entry name" value="TBC1 domain family, member 31"/>
    <property type="match status" value="1"/>
</dbReference>
<dbReference type="InterPro" id="IPR000195">
    <property type="entry name" value="Rab-GAP-TBC_dom"/>
</dbReference>
<keyword evidence="13" id="KW-1185">Reference proteome</keyword>
<evidence type="ECO:0000313" key="12">
    <source>
        <dbReference type="EMBL" id="KRT83298.1"/>
    </source>
</evidence>
<organism evidence="12 13">
    <name type="scientific">Oryctes borbonicus</name>
    <dbReference type="NCBI Taxonomy" id="1629725"/>
    <lineage>
        <taxon>Eukaryota</taxon>
        <taxon>Metazoa</taxon>
        <taxon>Ecdysozoa</taxon>
        <taxon>Arthropoda</taxon>
        <taxon>Hexapoda</taxon>
        <taxon>Insecta</taxon>
        <taxon>Pterygota</taxon>
        <taxon>Neoptera</taxon>
        <taxon>Endopterygota</taxon>
        <taxon>Coleoptera</taxon>
        <taxon>Polyphaga</taxon>
        <taxon>Scarabaeiformia</taxon>
        <taxon>Scarabaeidae</taxon>
        <taxon>Dynastinae</taxon>
        <taxon>Oryctes</taxon>
    </lineage>
</organism>
<evidence type="ECO:0000259" key="11">
    <source>
        <dbReference type="PROSITE" id="PS50086"/>
    </source>
</evidence>
<dbReference type="GO" id="GO:0034451">
    <property type="term" value="C:centriolar satellite"/>
    <property type="evidence" value="ECO:0007669"/>
    <property type="project" value="UniProtKB-SubCell"/>
</dbReference>
<dbReference type="OrthoDB" id="5578278at2759"/>
<dbReference type="GO" id="GO:0060090">
    <property type="term" value="F:molecular adaptor activity"/>
    <property type="evidence" value="ECO:0007669"/>
    <property type="project" value="UniProtKB-ARBA"/>
</dbReference>
<dbReference type="InterPro" id="IPR035969">
    <property type="entry name" value="Rab-GAP_TBC_sf"/>
</dbReference>
<dbReference type="GO" id="GO:0036064">
    <property type="term" value="C:ciliary basal body"/>
    <property type="evidence" value="ECO:0007669"/>
    <property type="project" value="TreeGrafter"/>
</dbReference>
<protein>
    <recommendedName>
        <fullName evidence="3">TBC1 domain family member 31</fullName>
    </recommendedName>
</protein>
<evidence type="ECO:0000256" key="1">
    <source>
        <dbReference type="ARBA" id="ARBA00004138"/>
    </source>
</evidence>
<evidence type="ECO:0000256" key="7">
    <source>
        <dbReference type="ARBA" id="ARBA00023054"/>
    </source>
</evidence>
<dbReference type="Pfam" id="PF00566">
    <property type="entry name" value="RabGAP-TBC"/>
    <property type="match status" value="1"/>
</dbReference>
<keyword evidence="7" id="KW-0175">Coiled coil</keyword>
<gene>
    <name evidence="12" type="ORF">AMK59_3343</name>
</gene>
<reference evidence="12 13" key="1">
    <citation type="submission" date="2015-09" db="EMBL/GenBank/DDBJ databases">
        <title>Draft genome of the scarab beetle Oryctes borbonicus.</title>
        <authorList>
            <person name="Meyer J.M."/>
            <person name="Markov G.V."/>
            <person name="Baskaran P."/>
            <person name="Herrmann M."/>
            <person name="Sommer R.J."/>
            <person name="Roedelsperger C."/>
        </authorList>
    </citation>
    <scope>NUCLEOTIDE SEQUENCE [LARGE SCALE GENOMIC DNA]</scope>
    <source>
        <strain evidence="12">OB123</strain>
        <tissue evidence="12">Whole animal</tissue>
    </source>
</reference>
<evidence type="ECO:0000256" key="8">
    <source>
        <dbReference type="ARBA" id="ARBA00023212"/>
    </source>
</evidence>
<comment type="caution">
    <text evidence="12">The sequence shown here is derived from an EMBL/GenBank/DDBJ whole genome shotgun (WGS) entry which is preliminary data.</text>
</comment>
<dbReference type="PANTHER" id="PTHR19853:SF1">
    <property type="entry name" value="TBC1 DOMAIN FAMILY MEMBER 31"/>
    <property type="match status" value="1"/>
</dbReference>
<evidence type="ECO:0000256" key="3">
    <source>
        <dbReference type="ARBA" id="ARBA00014199"/>
    </source>
</evidence>
<evidence type="ECO:0000256" key="9">
    <source>
        <dbReference type="ARBA" id="ARBA00023273"/>
    </source>
</evidence>
<evidence type="ECO:0000256" key="6">
    <source>
        <dbReference type="ARBA" id="ARBA00022737"/>
    </source>
</evidence>
<evidence type="ECO:0000313" key="13">
    <source>
        <dbReference type="Proteomes" id="UP000051574"/>
    </source>
</evidence>
<evidence type="ECO:0000256" key="5">
    <source>
        <dbReference type="ARBA" id="ARBA00022574"/>
    </source>
</evidence>
<dbReference type="GO" id="GO:0060271">
    <property type="term" value="P:cilium assembly"/>
    <property type="evidence" value="ECO:0007669"/>
    <property type="project" value="UniProtKB-ARBA"/>
</dbReference>
<dbReference type="EMBL" id="LJIG01009329">
    <property type="protein sequence ID" value="KRT83298.1"/>
    <property type="molecule type" value="Genomic_DNA"/>
</dbReference>
<keyword evidence="5" id="KW-0853">WD repeat</keyword>